<evidence type="ECO:0000313" key="3">
    <source>
        <dbReference type="Proteomes" id="UP001301958"/>
    </source>
</evidence>
<dbReference type="Proteomes" id="UP001301958">
    <property type="component" value="Unassembled WGS sequence"/>
</dbReference>
<proteinExistence type="predicted"/>
<keyword evidence="1" id="KW-0812">Transmembrane</keyword>
<dbReference type="PANTHER" id="PTHR35043">
    <property type="entry name" value="TRANSCRIPTION FACTOR DOMAIN-CONTAINING PROTEIN"/>
    <property type="match status" value="1"/>
</dbReference>
<protein>
    <submittedName>
        <fullName evidence="2">Uncharacterized protein</fullName>
    </submittedName>
</protein>
<accession>A0AAN7BJL7</accession>
<organism evidence="2 3">
    <name type="scientific">Podospora fimiseda</name>
    <dbReference type="NCBI Taxonomy" id="252190"/>
    <lineage>
        <taxon>Eukaryota</taxon>
        <taxon>Fungi</taxon>
        <taxon>Dikarya</taxon>
        <taxon>Ascomycota</taxon>
        <taxon>Pezizomycotina</taxon>
        <taxon>Sordariomycetes</taxon>
        <taxon>Sordariomycetidae</taxon>
        <taxon>Sordariales</taxon>
        <taxon>Podosporaceae</taxon>
        <taxon>Podospora</taxon>
    </lineage>
</organism>
<dbReference type="PANTHER" id="PTHR35043:SF7">
    <property type="entry name" value="TRANSCRIPTION FACTOR DOMAIN-CONTAINING PROTEIN"/>
    <property type="match status" value="1"/>
</dbReference>
<evidence type="ECO:0000256" key="1">
    <source>
        <dbReference type="SAM" id="Phobius"/>
    </source>
</evidence>
<sequence length="203" mass="23004">MILQCIMRWSSGLHVTGLELNTIAHAICALLIFVLWWDKSHDIQHPTILNADWTRLFAAHIWMAESTSLFLLEPSSLPPDEMEERGAHRTTWEGLPASTTENAPGDKVRIYNWESGDYSDRTFDTSSPAGRVTVKLHQSELLVLAWFAIGIRTLVNARTAQGEGIVWLTIDRTLLVCWKAVWGWLHSLERNGVPDDTFPPFIV</sequence>
<evidence type="ECO:0000313" key="2">
    <source>
        <dbReference type="EMBL" id="KAK4224452.1"/>
    </source>
</evidence>
<keyword evidence="1" id="KW-0472">Membrane</keyword>
<dbReference type="AlphaFoldDB" id="A0AAN7BJL7"/>
<gene>
    <name evidence="2" type="ORF">QBC38DRAFT_16791</name>
</gene>
<keyword evidence="1" id="KW-1133">Transmembrane helix</keyword>
<reference evidence="2" key="2">
    <citation type="submission" date="2023-05" db="EMBL/GenBank/DDBJ databases">
        <authorList>
            <consortium name="Lawrence Berkeley National Laboratory"/>
            <person name="Steindorff A."/>
            <person name="Hensen N."/>
            <person name="Bonometti L."/>
            <person name="Westerberg I."/>
            <person name="Brannstrom I.O."/>
            <person name="Guillou S."/>
            <person name="Cros-Aarteil S."/>
            <person name="Calhoun S."/>
            <person name="Haridas S."/>
            <person name="Kuo A."/>
            <person name="Mondo S."/>
            <person name="Pangilinan J."/>
            <person name="Riley R."/>
            <person name="Labutti K."/>
            <person name="Andreopoulos B."/>
            <person name="Lipzen A."/>
            <person name="Chen C."/>
            <person name="Yanf M."/>
            <person name="Daum C."/>
            <person name="Ng V."/>
            <person name="Clum A."/>
            <person name="Ohm R."/>
            <person name="Martin F."/>
            <person name="Silar P."/>
            <person name="Natvig D."/>
            <person name="Lalanne C."/>
            <person name="Gautier V."/>
            <person name="Ament-Velasquez S.L."/>
            <person name="Kruys A."/>
            <person name="Hutchinson M.I."/>
            <person name="Powell A.J."/>
            <person name="Barry K."/>
            <person name="Miller A.N."/>
            <person name="Grigoriev I.V."/>
            <person name="Debuchy R."/>
            <person name="Gladieux P."/>
            <person name="Thoren M.H."/>
            <person name="Johannesson H."/>
        </authorList>
    </citation>
    <scope>NUCLEOTIDE SEQUENCE</scope>
    <source>
        <strain evidence="2">CBS 990.96</strain>
    </source>
</reference>
<comment type="caution">
    <text evidence="2">The sequence shown here is derived from an EMBL/GenBank/DDBJ whole genome shotgun (WGS) entry which is preliminary data.</text>
</comment>
<feature type="transmembrane region" description="Helical" evidence="1">
    <location>
        <begin position="12"/>
        <end position="37"/>
    </location>
</feature>
<keyword evidence="3" id="KW-1185">Reference proteome</keyword>
<reference evidence="2" key="1">
    <citation type="journal article" date="2023" name="Mol. Phylogenet. Evol.">
        <title>Genome-scale phylogeny and comparative genomics of the fungal order Sordariales.</title>
        <authorList>
            <person name="Hensen N."/>
            <person name="Bonometti L."/>
            <person name="Westerberg I."/>
            <person name="Brannstrom I.O."/>
            <person name="Guillou S."/>
            <person name="Cros-Aarteil S."/>
            <person name="Calhoun S."/>
            <person name="Haridas S."/>
            <person name="Kuo A."/>
            <person name="Mondo S."/>
            <person name="Pangilinan J."/>
            <person name="Riley R."/>
            <person name="LaButti K."/>
            <person name="Andreopoulos B."/>
            <person name="Lipzen A."/>
            <person name="Chen C."/>
            <person name="Yan M."/>
            <person name="Daum C."/>
            <person name="Ng V."/>
            <person name="Clum A."/>
            <person name="Steindorff A."/>
            <person name="Ohm R.A."/>
            <person name="Martin F."/>
            <person name="Silar P."/>
            <person name="Natvig D.O."/>
            <person name="Lalanne C."/>
            <person name="Gautier V."/>
            <person name="Ament-Velasquez S.L."/>
            <person name="Kruys A."/>
            <person name="Hutchinson M.I."/>
            <person name="Powell A.J."/>
            <person name="Barry K."/>
            <person name="Miller A.N."/>
            <person name="Grigoriev I.V."/>
            <person name="Debuchy R."/>
            <person name="Gladieux P."/>
            <person name="Hiltunen Thoren M."/>
            <person name="Johannesson H."/>
        </authorList>
    </citation>
    <scope>NUCLEOTIDE SEQUENCE</scope>
    <source>
        <strain evidence="2">CBS 990.96</strain>
    </source>
</reference>
<dbReference type="EMBL" id="MU865392">
    <property type="protein sequence ID" value="KAK4224452.1"/>
    <property type="molecule type" value="Genomic_DNA"/>
</dbReference>
<name>A0AAN7BJL7_9PEZI</name>